<dbReference type="EMBL" id="BEXD01002001">
    <property type="protein sequence ID" value="GBB96617.1"/>
    <property type="molecule type" value="Genomic_DNA"/>
</dbReference>
<accession>A0A2Z6R2K3</accession>
<dbReference type="Proteomes" id="UP000247702">
    <property type="component" value="Unassembled WGS sequence"/>
</dbReference>
<evidence type="ECO:0000313" key="1">
    <source>
        <dbReference type="EMBL" id="GBB96617.1"/>
    </source>
</evidence>
<dbReference type="AlphaFoldDB" id="A0A2Z6R2K3"/>
<proteinExistence type="predicted"/>
<protein>
    <submittedName>
        <fullName evidence="1">Uncharacterized protein</fullName>
    </submittedName>
</protein>
<organism evidence="1 2">
    <name type="scientific">Rhizophagus clarus</name>
    <dbReference type="NCBI Taxonomy" id="94130"/>
    <lineage>
        <taxon>Eukaryota</taxon>
        <taxon>Fungi</taxon>
        <taxon>Fungi incertae sedis</taxon>
        <taxon>Mucoromycota</taxon>
        <taxon>Glomeromycotina</taxon>
        <taxon>Glomeromycetes</taxon>
        <taxon>Glomerales</taxon>
        <taxon>Glomeraceae</taxon>
        <taxon>Rhizophagus</taxon>
    </lineage>
</organism>
<comment type="caution">
    <text evidence="1">The sequence shown here is derived from an EMBL/GenBank/DDBJ whole genome shotgun (WGS) entry which is preliminary data.</text>
</comment>
<gene>
    <name evidence="1" type="ORF">RclHR1_00280009</name>
</gene>
<keyword evidence="2" id="KW-1185">Reference proteome</keyword>
<name>A0A2Z6R2K3_9GLOM</name>
<sequence length="69" mass="7830">MWHFVIPNGVYSKKRNGIDSVRQLCDQGDPNVIKTGSAFSLTLLNTLKKRTNLVPEIILLDRTKNTMDN</sequence>
<evidence type="ECO:0000313" key="2">
    <source>
        <dbReference type="Proteomes" id="UP000247702"/>
    </source>
</evidence>
<reference evidence="1 2" key="1">
    <citation type="submission" date="2017-11" db="EMBL/GenBank/DDBJ databases">
        <title>The genome of Rhizophagus clarus HR1 reveals common genetic basis of auxotrophy among arbuscular mycorrhizal fungi.</title>
        <authorList>
            <person name="Kobayashi Y."/>
        </authorList>
    </citation>
    <scope>NUCLEOTIDE SEQUENCE [LARGE SCALE GENOMIC DNA]</scope>
    <source>
        <strain evidence="1 2">HR1</strain>
    </source>
</reference>